<dbReference type="Proteomes" id="UP000465601">
    <property type="component" value="Unassembled WGS sequence"/>
</dbReference>
<organism evidence="6 7">
    <name type="scientific">Alkaliphilus serpentinus</name>
    <dbReference type="NCBI Taxonomy" id="1482731"/>
    <lineage>
        <taxon>Bacteria</taxon>
        <taxon>Bacillati</taxon>
        <taxon>Bacillota</taxon>
        <taxon>Clostridia</taxon>
        <taxon>Peptostreptococcales</taxon>
        <taxon>Natronincolaceae</taxon>
        <taxon>Alkaliphilus</taxon>
    </lineage>
</organism>
<protein>
    <recommendedName>
        <fullName evidence="5">DNA mismatch repair proteins mutS family domain-containing protein</fullName>
    </recommendedName>
</protein>
<evidence type="ECO:0000259" key="5">
    <source>
        <dbReference type="SMART" id="SM00534"/>
    </source>
</evidence>
<dbReference type="GO" id="GO:0030983">
    <property type="term" value="F:mismatched DNA binding"/>
    <property type="evidence" value="ECO:0007669"/>
    <property type="project" value="InterPro"/>
</dbReference>
<reference evidence="6 7" key="1">
    <citation type="submission" date="2019-10" db="EMBL/GenBank/DDBJ databases">
        <title>Alkaliphilus serpentinus sp. nov. and Alkaliphilus pronyensis sp. nov., two novel anaerobic alkaliphilic species isolated from the serpentinized-hosted hydrothermal field of the Prony Bay (New Caledonia).</title>
        <authorList>
            <person name="Postec A."/>
        </authorList>
    </citation>
    <scope>NUCLEOTIDE SEQUENCE [LARGE SCALE GENOMIC DNA]</scope>
    <source>
        <strain evidence="6 7">LacT</strain>
    </source>
</reference>
<comment type="caution">
    <text evidence="6">The sequence shown here is derived from an EMBL/GenBank/DDBJ whole genome shotgun (WGS) entry which is preliminary data.</text>
</comment>
<evidence type="ECO:0000256" key="3">
    <source>
        <dbReference type="ARBA" id="ARBA00023125"/>
    </source>
</evidence>
<dbReference type="AlphaFoldDB" id="A0A833M9F0"/>
<dbReference type="GO" id="GO:0005829">
    <property type="term" value="C:cytosol"/>
    <property type="evidence" value="ECO:0007669"/>
    <property type="project" value="TreeGrafter"/>
</dbReference>
<dbReference type="GO" id="GO:0006298">
    <property type="term" value="P:mismatch repair"/>
    <property type="evidence" value="ECO:0007669"/>
    <property type="project" value="InterPro"/>
</dbReference>
<keyword evidence="3" id="KW-0238">DNA-binding</keyword>
<dbReference type="GO" id="GO:0005524">
    <property type="term" value="F:ATP binding"/>
    <property type="evidence" value="ECO:0007669"/>
    <property type="project" value="UniProtKB-KW"/>
</dbReference>
<evidence type="ECO:0000256" key="4">
    <source>
        <dbReference type="SAM" id="Phobius"/>
    </source>
</evidence>
<feature type="domain" description="DNA mismatch repair proteins mutS family" evidence="5">
    <location>
        <begin position="334"/>
        <end position="519"/>
    </location>
</feature>
<evidence type="ECO:0000256" key="1">
    <source>
        <dbReference type="ARBA" id="ARBA00022741"/>
    </source>
</evidence>
<proteinExistence type="predicted"/>
<dbReference type="InterPro" id="IPR000432">
    <property type="entry name" value="DNA_mismatch_repair_MutS_C"/>
</dbReference>
<keyword evidence="7" id="KW-1185">Reference proteome</keyword>
<dbReference type="Gene3D" id="3.40.50.300">
    <property type="entry name" value="P-loop containing nucleotide triphosphate hydrolases"/>
    <property type="match status" value="1"/>
</dbReference>
<dbReference type="InterPro" id="IPR045076">
    <property type="entry name" value="MutS"/>
</dbReference>
<evidence type="ECO:0000313" key="7">
    <source>
        <dbReference type="Proteomes" id="UP000465601"/>
    </source>
</evidence>
<dbReference type="EMBL" id="WBZB01000004">
    <property type="protein sequence ID" value="KAB3533230.1"/>
    <property type="molecule type" value="Genomic_DNA"/>
</dbReference>
<gene>
    <name evidence="6" type="ORF">F8153_01395</name>
</gene>
<keyword evidence="2" id="KW-0067">ATP-binding</keyword>
<dbReference type="SMART" id="SM00534">
    <property type="entry name" value="MUTSac"/>
    <property type="match status" value="1"/>
</dbReference>
<dbReference type="PANTHER" id="PTHR11361">
    <property type="entry name" value="DNA MISMATCH REPAIR PROTEIN MUTS FAMILY MEMBER"/>
    <property type="match status" value="1"/>
</dbReference>
<feature type="transmembrane region" description="Helical" evidence="4">
    <location>
        <begin position="139"/>
        <end position="158"/>
    </location>
</feature>
<accession>A0A833M9F0</accession>
<dbReference type="InterPro" id="IPR027417">
    <property type="entry name" value="P-loop_NTPase"/>
</dbReference>
<dbReference type="Pfam" id="PF00488">
    <property type="entry name" value="MutS_V"/>
    <property type="match status" value="1"/>
</dbReference>
<dbReference type="PANTHER" id="PTHR11361:SF152">
    <property type="entry name" value="DNA MISMATCH REPAIR PROTEIN"/>
    <property type="match status" value="1"/>
</dbReference>
<dbReference type="RefSeq" id="WP_151864556.1">
    <property type="nucleotide sequence ID" value="NZ_WBZB01000004.1"/>
</dbReference>
<name>A0A833M9F0_9FIRM</name>
<evidence type="ECO:0000256" key="2">
    <source>
        <dbReference type="ARBA" id="ARBA00022840"/>
    </source>
</evidence>
<dbReference type="GO" id="GO:0140664">
    <property type="term" value="F:ATP-dependent DNA damage sensor activity"/>
    <property type="evidence" value="ECO:0007669"/>
    <property type="project" value="InterPro"/>
</dbReference>
<keyword evidence="4" id="KW-1133">Transmembrane helix</keyword>
<dbReference type="OrthoDB" id="9802448at2"/>
<keyword evidence="4" id="KW-0812">Transmembrane</keyword>
<sequence length="528" mass="60140">MRKSKIIQILKDNFGRIPKLEYKPGDMDGIKKYYEHRLNHDKDEFLIDDLTWNDLNMDDVYKRMNLGLSTSGEHYLYYTLRSPAINAETYRERQNLIDVVEEDEGLRRDLSVILYKLGRERVANICEVFKSNTSAPSKLALYLFLVLGLLTCLIAFSYTKMAIPPLIFFAIVNPLIRECMRKDIYKDVVTVNYAAAMVLAAYKISKINHSKLKEIIKPMIETVHKLKAIIRVGDVSITSGNDVLEILSSWLMVDLITYEYLKKKLAKNHDDIFLIHEYLGKVDTAIAVASFRRSVEDYSVPSIDFSSNTKSYLKAKGLRHPLVKDCVPNDLIMINSILVTGSNASGKSTYIKTVGINLLLSQSICTAIADDYTGTPLRLYSSMAIKDDLEAGESYYIAEIKSLKRIVEASKDHRNILCIIDEILRGTNTIERIAASSEVLKTLAKRSVLCLAATHDLELCQLLSQYYRQVHFQEEILAGEMLFDYKLREGPTTSRNAIKLLSIMGFEDAIIQQADNRAKVYMEEGKWQ</sequence>
<keyword evidence="1" id="KW-0547">Nucleotide-binding</keyword>
<dbReference type="SUPFAM" id="SSF52540">
    <property type="entry name" value="P-loop containing nucleoside triphosphate hydrolases"/>
    <property type="match status" value="1"/>
</dbReference>
<evidence type="ECO:0000313" key="6">
    <source>
        <dbReference type="EMBL" id="KAB3533230.1"/>
    </source>
</evidence>
<keyword evidence="4" id="KW-0472">Membrane</keyword>